<dbReference type="Proteomes" id="UP000275408">
    <property type="component" value="Unassembled WGS sequence"/>
</dbReference>
<dbReference type="AlphaFoldDB" id="A0A3M6V0H6"/>
<dbReference type="EMBL" id="RCHS01000360">
    <property type="protein sequence ID" value="RMX59377.1"/>
    <property type="molecule type" value="Genomic_DNA"/>
</dbReference>
<dbReference type="SUPFAM" id="SSF57501">
    <property type="entry name" value="Cystine-knot cytokines"/>
    <property type="match status" value="1"/>
</dbReference>
<name>A0A3M6V0H6_POCDA</name>
<accession>A0A3M6V0H6</accession>
<reference evidence="2 3" key="1">
    <citation type="journal article" date="2018" name="Sci. Rep.">
        <title>Comparative analysis of the Pocillopora damicornis genome highlights role of immune system in coral evolution.</title>
        <authorList>
            <person name="Cunning R."/>
            <person name="Bay R.A."/>
            <person name="Gillette P."/>
            <person name="Baker A.C."/>
            <person name="Traylor-Knowles N."/>
        </authorList>
    </citation>
    <scope>NUCLEOTIDE SEQUENCE [LARGE SCALE GENOMIC DNA]</scope>
    <source>
        <strain evidence="2">RSMAS</strain>
        <tissue evidence="2">Whole animal</tissue>
    </source>
</reference>
<comment type="caution">
    <text evidence="2">The sequence shown here is derived from an EMBL/GenBank/DDBJ whole genome shotgun (WGS) entry which is preliminary data.</text>
</comment>
<organism evidence="2 3">
    <name type="scientific">Pocillopora damicornis</name>
    <name type="common">Cauliflower coral</name>
    <name type="synonym">Millepora damicornis</name>
    <dbReference type="NCBI Taxonomy" id="46731"/>
    <lineage>
        <taxon>Eukaryota</taxon>
        <taxon>Metazoa</taxon>
        <taxon>Cnidaria</taxon>
        <taxon>Anthozoa</taxon>
        <taxon>Hexacorallia</taxon>
        <taxon>Scleractinia</taxon>
        <taxon>Astrocoeniina</taxon>
        <taxon>Pocilloporidae</taxon>
        <taxon>Pocillopora</taxon>
    </lineage>
</organism>
<feature type="chain" id="PRO_5018253946" evidence="1">
    <location>
        <begin position="22"/>
        <end position="240"/>
    </location>
</feature>
<keyword evidence="3" id="KW-1185">Reference proteome</keyword>
<sequence length="240" mass="27357">MKVIALLTFLGFRLNPYTVSARLNPKAIIYDSLKTSDALYKYKTRETSMASISERQLGKRVSNENGPTQRNRTGKVVKLEMQYCRPYPTIVQVSDPLKWGNFYLPSFVELHRCAGGCPLHPSVGYCAMTKEENVTILVTVHGRQIFNNQFQVVMSNHTDCSCACVPQKCHPGQRFNTNQCSCECTDVKDKDSCQSTDNMQWDKNQCRCVCSIRRTCNLGYKFSFNTCQCEPDEEEILARL</sequence>
<keyword evidence="1" id="KW-0732">Signal</keyword>
<gene>
    <name evidence="2" type="ORF">pdam_00016376</name>
</gene>
<proteinExistence type="predicted"/>
<dbReference type="Gene3D" id="2.10.90.10">
    <property type="entry name" value="Cystine-knot cytokines"/>
    <property type="match status" value="1"/>
</dbReference>
<dbReference type="InterPro" id="IPR029034">
    <property type="entry name" value="Cystine-knot_cytokine"/>
</dbReference>
<evidence type="ECO:0000313" key="3">
    <source>
        <dbReference type="Proteomes" id="UP000275408"/>
    </source>
</evidence>
<protein>
    <submittedName>
        <fullName evidence="2">Uncharacterized protein</fullName>
    </submittedName>
</protein>
<dbReference type="OrthoDB" id="8878063at2759"/>
<feature type="signal peptide" evidence="1">
    <location>
        <begin position="1"/>
        <end position="21"/>
    </location>
</feature>
<evidence type="ECO:0000256" key="1">
    <source>
        <dbReference type="SAM" id="SignalP"/>
    </source>
</evidence>
<evidence type="ECO:0000313" key="2">
    <source>
        <dbReference type="EMBL" id="RMX59377.1"/>
    </source>
</evidence>